<keyword evidence="5" id="KW-0378">Hydrolase</keyword>
<dbReference type="Pfam" id="PF05649">
    <property type="entry name" value="Peptidase_M13_N"/>
    <property type="match status" value="1"/>
</dbReference>
<dbReference type="InterPro" id="IPR000718">
    <property type="entry name" value="Peptidase_M13"/>
</dbReference>
<evidence type="ECO:0000256" key="2">
    <source>
        <dbReference type="ARBA" id="ARBA00007357"/>
    </source>
</evidence>
<dbReference type="Proteomes" id="UP001595840">
    <property type="component" value="Unassembled WGS sequence"/>
</dbReference>
<dbReference type="Gene3D" id="1.10.1380.10">
    <property type="entry name" value="Neutral endopeptidase , domain2"/>
    <property type="match status" value="1"/>
</dbReference>
<dbReference type="EMBL" id="JBHSCX010000005">
    <property type="protein sequence ID" value="MFC4362176.1"/>
    <property type="molecule type" value="Genomic_DNA"/>
</dbReference>
<keyword evidence="8" id="KW-0732">Signal</keyword>
<dbReference type="PROSITE" id="PS51257">
    <property type="entry name" value="PROKAR_LIPOPROTEIN"/>
    <property type="match status" value="1"/>
</dbReference>
<dbReference type="SUPFAM" id="SSF55486">
    <property type="entry name" value="Metalloproteases ('zincins'), catalytic domain"/>
    <property type="match status" value="1"/>
</dbReference>
<dbReference type="PROSITE" id="PS51885">
    <property type="entry name" value="NEPRILYSIN"/>
    <property type="match status" value="1"/>
</dbReference>
<evidence type="ECO:0000313" key="11">
    <source>
        <dbReference type="EMBL" id="MFC4362176.1"/>
    </source>
</evidence>
<evidence type="ECO:0000256" key="1">
    <source>
        <dbReference type="ARBA" id="ARBA00001947"/>
    </source>
</evidence>
<dbReference type="InterPro" id="IPR018497">
    <property type="entry name" value="Peptidase_M13_C"/>
</dbReference>
<keyword evidence="7" id="KW-0482">Metalloprotease</keyword>
<evidence type="ECO:0000259" key="9">
    <source>
        <dbReference type="Pfam" id="PF01431"/>
    </source>
</evidence>
<evidence type="ECO:0000256" key="4">
    <source>
        <dbReference type="ARBA" id="ARBA00022723"/>
    </source>
</evidence>
<evidence type="ECO:0000256" key="3">
    <source>
        <dbReference type="ARBA" id="ARBA00022670"/>
    </source>
</evidence>
<feature type="signal peptide" evidence="8">
    <location>
        <begin position="1"/>
        <end position="32"/>
    </location>
</feature>
<feature type="domain" description="Peptidase M13 N-terminal" evidence="10">
    <location>
        <begin position="58"/>
        <end position="431"/>
    </location>
</feature>
<name>A0ABV8V2Q4_9GAMM</name>
<evidence type="ECO:0000256" key="8">
    <source>
        <dbReference type="SAM" id="SignalP"/>
    </source>
</evidence>
<dbReference type="InterPro" id="IPR024079">
    <property type="entry name" value="MetalloPept_cat_dom_sf"/>
</dbReference>
<evidence type="ECO:0000313" key="12">
    <source>
        <dbReference type="Proteomes" id="UP001595840"/>
    </source>
</evidence>
<comment type="cofactor">
    <cofactor evidence="1">
        <name>Zn(2+)</name>
        <dbReference type="ChEBI" id="CHEBI:29105"/>
    </cofactor>
</comment>
<feature type="chain" id="PRO_5045888425" evidence="8">
    <location>
        <begin position="33"/>
        <end position="687"/>
    </location>
</feature>
<keyword evidence="12" id="KW-1185">Reference proteome</keyword>
<gene>
    <name evidence="11" type="ORF">ACFOX3_07680</name>
</gene>
<proteinExistence type="inferred from homology"/>
<accession>A0ABV8V2Q4</accession>
<dbReference type="RefSeq" id="WP_290265612.1">
    <property type="nucleotide sequence ID" value="NZ_JAUFQG010000006.1"/>
</dbReference>
<keyword evidence="3" id="KW-0645">Protease</keyword>
<dbReference type="InterPro" id="IPR008753">
    <property type="entry name" value="Peptidase_M13_N"/>
</dbReference>
<protein>
    <submittedName>
        <fullName evidence="11">M13 family metallopeptidase</fullName>
    </submittedName>
</protein>
<dbReference type="PRINTS" id="PR00786">
    <property type="entry name" value="NEPRILYSIN"/>
</dbReference>
<evidence type="ECO:0000256" key="5">
    <source>
        <dbReference type="ARBA" id="ARBA00022801"/>
    </source>
</evidence>
<comment type="similarity">
    <text evidence="2">Belongs to the peptidase M13 family.</text>
</comment>
<evidence type="ECO:0000256" key="7">
    <source>
        <dbReference type="ARBA" id="ARBA00023049"/>
    </source>
</evidence>
<organism evidence="11 12">
    <name type="scientific">Simiduia curdlanivorans</name>
    <dbReference type="NCBI Taxonomy" id="1492769"/>
    <lineage>
        <taxon>Bacteria</taxon>
        <taxon>Pseudomonadati</taxon>
        <taxon>Pseudomonadota</taxon>
        <taxon>Gammaproteobacteria</taxon>
        <taxon>Cellvibrionales</taxon>
        <taxon>Cellvibrionaceae</taxon>
        <taxon>Simiduia</taxon>
    </lineage>
</organism>
<dbReference type="Gene3D" id="3.40.390.10">
    <property type="entry name" value="Collagenase (Catalytic Domain)"/>
    <property type="match status" value="1"/>
</dbReference>
<reference evidence="12" key="1">
    <citation type="journal article" date="2019" name="Int. J. Syst. Evol. Microbiol.">
        <title>The Global Catalogue of Microorganisms (GCM) 10K type strain sequencing project: providing services to taxonomists for standard genome sequencing and annotation.</title>
        <authorList>
            <consortium name="The Broad Institute Genomics Platform"/>
            <consortium name="The Broad Institute Genome Sequencing Center for Infectious Disease"/>
            <person name="Wu L."/>
            <person name="Ma J."/>
        </authorList>
    </citation>
    <scope>NUCLEOTIDE SEQUENCE [LARGE SCALE GENOMIC DNA]</scope>
    <source>
        <strain evidence="12">CECT 8570</strain>
    </source>
</reference>
<keyword evidence="4" id="KW-0479">Metal-binding</keyword>
<evidence type="ECO:0000259" key="10">
    <source>
        <dbReference type="Pfam" id="PF05649"/>
    </source>
</evidence>
<dbReference type="InterPro" id="IPR042089">
    <property type="entry name" value="Peptidase_M13_dom_2"/>
</dbReference>
<feature type="domain" description="Peptidase M13 C-terminal" evidence="9">
    <location>
        <begin position="483"/>
        <end position="684"/>
    </location>
</feature>
<dbReference type="PANTHER" id="PTHR11733">
    <property type="entry name" value="ZINC METALLOPROTEASE FAMILY M13 NEPRILYSIN-RELATED"/>
    <property type="match status" value="1"/>
</dbReference>
<comment type="caution">
    <text evidence="11">The sequence shown here is derived from an EMBL/GenBank/DDBJ whole genome shotgun (WGS) entry which is preliminary data.</text>
</comment>
<dbReference type="CDD" id="cd08662">
    <property type="entry name" value="M13"/>
    <property type="match status" value="1"/>
</dbReference>
<dbReference type="PANTHER" id="PTHR11733:SF167">
    <property type="entry name" value="FI17812P1-RELATED"/>
    <property type="match status" value="1"/>
</dbReference>
<sequence length="687" mass="76050">MTVSTFKPLRSVALVACATAALLAGCSSDKEATPEAKKAPALVAGIDLGNMEPSTRAQDDFYRHVNGQWLAKTAIPADKSNYGSFTKLADDAEVQLRAIIESAAASAAKEGTEQQKVGDFFKSYMNTEKLEQLGASPIAASLAEIDALASKDALLTWFGKVARVGVNTPVAVFINQDKRDATQYAVYTYQSGIGLPDRDYYFKEDEKSQAIRAAYKKHILASFALANVAANADSVYAIEEALAQGHWQRVDNRDPVKTYNKMPLAELSNLSAGVNWGNWAQALGIDGQANIIVYQPSYLTVFGDTLATKSLEDWKAYAKWQVISGASTLLSKAFDDEHFTFYSKTLRGVEEQQERWKRAVQFTDDVIGEAVGKIYVEQHFPPEAKARMDQLVNNLLLAFGEGINDLEWMTEETKVAAREKLSKFTYKIGYPDKWRDYASLVIKADDLFGNAMRAAAFEYARNLSKLGAPVDKTEWFMTPQTVNAYYNPVANEIVFPAAILQPPFFNLAADDAVNYGGIGAVIGHEIGHGFDDSGSQYDGDGNLRNWWTDSDRTEFEKRTTALVEQYNAFEPLPGEFVNGKFTLGENIGDLGGLTIAHKAYLLSLQGKSAPVIDELTGEQRFFMGWAQVWARKYRDEELSQRLVTDPHSPSEFRTNGIVRNMPAFYDAFGVKEGDALFLAPEARVKIW</sequence>
<evidence type="ECO:0000256" key="6">
    <source>
        <dbReference type="ARBA" id="ARBA00022833"/>
    </source>
</evidence>
<keyword evidence="6" id="KW-0862">Zinc</keyword>
<dbReference type="Pfam" id="PF01431">
    <property type="entry name" value="Peptidase_M13"/>
    <property type="match status" value="1"/>
</dbReference>